<accession>A0A6V7PHB1</accession>
<name>A0A6V7PHB1_ANACO</name>
<gene>
    <name evidence="2" type="ORF">CB5_LOCUS13463</name>
</gene>
<proteinExistence type="predicted"/>
<dbReference type="EMBL" id="LR862148">
    <property type="protein sequence ID" value="CAD1830252.1"/>
    <property type="molecule type" value="Genomic_DNA"/>
</dbReference>
<feature type="compositionally biased region" description="Basic and acidic residues" evidence="1">
    <location>
        <begin position="9"/>
        <end position="18"/>
    </location>
</feature>
<dbReference type="SUPFAM" id="SSF50630">
    <property type="entry name" value="Acid proteases"/>
    <property type="match status" value="1"/>
</dbReference>
<evidence type="ECO:0000313" key="2">
    <source>
        <dbReference type="EMBL" id="CAD1830252.1"/>
    </source>
</evidence>
<dbReference type="CDD" id="cd00303">
    <property type="entry name" value="retropepsin_like"/>
    <property type="match status" value="1"/>
</dbReference>
<dbReference type="PANTHER" id="PTHR33240:SF15">
    <property type="entry name" value="GAG-PRO-LIKE PROTEIN"/>
    <property type="match status" value="1"/>
</dbReference>
<organism evidence="2">
    <name type="scientific">Ananas comosus var. bracteatus</name>
    <name type="common">red pineapple</name>
    <dbReference type="NCBI Taxonomy" id="296719"/>
    <lineage>
        <taxon>Eukaryota</taxon>
        <taxon>Viridiplantae</taxon>
        <taxon>Streptophyta</taxon>
        <taxon>Embryophyta</taxon>
        <taxon>Tracheophyta</taxon>
        <taxon>Spermatophyta</taxon>
        <taxon>Magnoliopsida</taxon>
        <taxon>Liliopsida</taxon>
        <taxon>Poales</taxon>
        <taxon>Bromeliaceae</taxon>
        <taxon>Bromelioideae</taxon>
        <taxon>Ananas</taxon>
    </lineage>
</organism>
<feature type="compositionally biased region" description="Acidic residues" evidence="1">
    <location>
        <begin position="25"/>
        <end position="35"/>
    </location>
</feature>
<protein>
    <submittedName>
        <fullName evidence="2">Uncharacterized protein</fullName>
    </submittedName>
</protein>
<dbReference type="Gene3D" id="2.40.70.10">
    <property type="entry name" value="Acid Proteases"/>
    <property type="match status" value="1"/>
</dbReference>
<dbReference type="InterPro" id="IPR021109">
    <property type="entry name" value="Peptidase_aspartic_dom_sf"/>
</dbReference>
<evidence type="ECO:0000256" key="1">
    <source>
        <dbReference type="SAM" id="MobiDB-lite"/>
    </source>
</evidence>
<sequence length="192" mass="21258">MESDSSAETAKESEEKKQKIQNNSADEDSADEDSADVNMVYALPQSFKVESVEYEETIYDGEELTVAQLQLKDAKPVDAVVFEKPSIMQTRFVRPLFIRALIEGRPVGRVMVDGGAMVNVMPTSFFKKLGKSEDELKPTDTIMNDFTGSGQQARGVLTTELMVGSITLRTAFFVVDGDSHFNYCSGVMDSRE</sequence>
<dbReference type="Pfam" id="PF13650">
    <property type="entry name" value="Asp_protease_2"/>
    <property type="match status" value="1"/>
</dbReference>
<dbReference type="PANTHER" id="PTHR33240">
    <property type="entry name" value="OS08G0508500 PROTEIN"/>
    <property type="match status" value="1"/>
</dbReference>
<dbReference type="AlphaFoldDB" id="A0A6V7PHB1"/>
<feature type="region of interest" description="Disordered" evidence="1">
    <location>
        <begin position="1"/>
        <end position="35"/>
    </location>
</feature>
<reference evidence="2" key="1">
    <citation type="submission" date="2020-07" db="EMBL/GenBank/DDBJ databases">
        <authorList>
            <person name="Lin J."/>
        </authorList>
    </citation>
    <scope>NUCLEOTIDE SEQUENCE</scope>
</reference>